<feature type="transmembrane region" description="Helical" evidence="6">
    <location>
        <begin position="380"/>
        <end position="399"/>
    </location>
</feature>
<dbReference type="InterPro" id="IPR050367">
    <property type="entry name" value="APC_superfamily"/>
</dbReference>
<accession>A0A6I2UWY4</accession>
<evidence type="ECO:0000256" key="2">
    <source>
        <dbReference type="ARBA" id="ARBA00022475"/>
    </source>
</evidence>
<dbReference type="PROSITE" id="PS51257">
    <property type="entry name" value="PROKAR_LIPOPROTEIN"/>
    <property type="match status" value="1"/>
</dbReference>
<feature type="transmembrane region" description="Helical" evidence="6">
    <location>
        <begin position="118"/>
        <end position="136"/>
    </location>
</feature>
<dbReference type="GO" id="GO:0005886">
    <property type="term" value="C:plasma membrane"/>
    <property type="evidence" value="ECO:0007669"/>
    <property type="project" value="UniProtKB-SubCell"/>
</dbReference>
<feature type="transmembrane region" description="Helical" evidence="6">
    <location>
        <begin position="411"/>
        <end position="430"/>
    </location>
</feature>
<keyword evidence="4 6" id="KW-1133">Transmembrane helix</keyword>
<dbReference type="InterPro" id="IPR002293">
    <property type="entry name" value="AA/rel_permease1"/>
</dbReference>
<protein>
    <submittedName>
        <fullName evidence="7">APC family permease</fullName>
    </submittedName>
</protein>
<evidence type="ECO:0000256" key="4">
    <source>
        <dbReference type="ARBA" id="ARBA00022989"/>
    </source>
</evidence>
<keyword evidence="3 6" id="KW-0812">Transmembrane</keyword>
<dbReference type="RefSeq" id="WP_154619944.1">
    <property type="nucleotide sequence ID" value="NZ_VUNL01000003.1"/>
</dbReference>
<feature type="transmembrane region" description="Helical" evidence="6">
    <location>
        <begin position="270"/>
        <end position="295"/>
    </location>
</feature>
<dbReference type="PANTHER" id="PTHR42770">
    <property type="entry name" value="AMINO ACID TRANSPORTER-RELATED"/>
    <property type="match status" value="1"/>
</dbReference>
<comment type="caution">
    <text evidence="7">The sequence shown here is derived from an EMBL/GenBank/DDBJ whole genome shotgun (WGS) entry which is preliminary data.</text>
</comment>
<keyword evidence="8" id="KW-1185">Reference proteome</keyword>
<feature type="transmembrane region" description="Helical" evidence="6">
    <location>
        <begin position="316"/>
        <end position="335"/>
    </location>
</feature>
<evidence type="ECO:0000256" key="3">
    <source>
        <dbReference type="ARBA" id="ARBA00022692"/>
    </source>
</evidence>
<sequence length="465" mass="50462">MTKKIGLFGAVSTGVGMIIATSCFIPLASGASAIGITFAAVVAFVCFINMMAACSNAELNALMPNLTGGLAQYTLVGLGPFATIITMVGGFFVSNIFAAPAEGAMFANVMADFLGDGLPTAFYSVTLTIVLILINLRGVTLSTMVQCVIAAFMVTSLFLLGFIGALGLGTGQEVSQPLVLSTDLDTVLPLMTTAFWLFIGSEFIIPLGKDMKNPKRDIPRAMLLSLGIMCLIQMLMVIGFGHYTPWEEVGAADSPHILYAVNMLGDAGRWWIIVVAIMAAVSTQNSIICSVSEICCGMAKIGLLPAVFQRKNRHNAPYIMILLLGGITILIEGTGLSSGDAIQFLILTSSLFIMIAYITAHLNVMVLRHTIASVPRSFRVPLYPLPQLLGIGFTIFMIYNISTDPTERLQIFLISLAFIALLTIYAWFWVHVHLHLPVFHRVRLNKVMAMEDPIYYLSRHMKERI</sequence>
<dbReference type="PIRSF" id="PIRSF006060">
    <property type="entry name" value="AA_transporter"/>
    <property type="match status" value="1"/>
</dbReference>
<feature type="transmembrane region" description="Helical" evidence="6">
    <location>
        <begin position="33"/>
        <end position="54"/>
    </location>
</feature>
<reference evidence="7 8" key="1">
    <citation type="submission" date="2019-08" db="EMBL/GenBank/DDBJ databases">
        <title>In-depth cultivation of the pig gut microbiome towards novel bacterial diversity and tailored functional studies.</title>
        <authorList>
            <person name="Wylensek D."/>
            <person name="Hitch T.C.A."/>
            <person name="Clavel T."/>
        </authorList>
    </citation>
    <scope>NUCLEOTIDE SEQUENCE [LARGE SCALE GENOMIC DNA]</scope>
    <source>
        <strain evidence="8">WCA-380-WT-3B3</strain>
    </source>
</reference>
<organism evidence="7 8">
    <name type="scientific">Selenomonas montiformis</name>
    <dbReference type="NCBI Taxonomy" id="2652285"/>
    <lineage>
        <taxon>Bacteria</taxon>
        <taxon>Bacillati</taxon>
        <taxon>Bacillota</taxon>
        <taxon>Negativicutes</taxon>
        <taxon>Selenomonadales</taxon>
        <taxon>Selenomonadaceae</taxon>
        <taxon>Selenomonas</taxon>
    </lineage>
</organism>
<gene>
    <name evidence="7" type="ORF">FYJ78_03020</name>
</gene>
<proteinExistence type="predicted"/>
<dbReference type="Gene3D" id="1.20.1740.10">
    <property type="entry name" value="Amino acid/polyamine transporter I"/>
    <property type="match status" value="1"/>
</dbReference>
<feature type="transmembrane region" description="Helical" evidence="6">
    <location>
        <begin position="341"/>
        <end position="360"/>
    </location>
</feature>
<dbReference type="Proteomes" id="UP000430222">
    <property type="component" value="Unassembled WGS sequence"/>
</dbReference>
<dbReference type="AlphaFoldDB" id="A0A6I2UWY4"/>
<evidence type="ECO:0000313" key="8">
    <source>
        <dbReference type="Proteomes" id="UP000430222"/>
    </source>
</evidence>
<dbReference type="GO" id="GO:0022857">
    <property type="term" value="F:transmembrane transporter activity"/>
    <property type="evidence" value="ECO:0007669"/>
    <property type="project" value="InterPro"/>
</dbReference>
<dbReference type="PANTHER" id="PTHR42770:SF12">
    <property type="entry name" value="AMINO ACID TRANSPORTER"/>
    <property type="match status" value="1"/>
</dbReference>
<comment type="subcellular location">
    <subcellularLocation>
        <location evidence="1">Cell membrane</location>
        <topology evidence="1">Multi-pass membrane protein</topology>
    </subcellularLocation>
</comment>
<dbReference type="Pfam" id="PF13520">
    <property type="entry name" value="AA_permease_2"/>
    <property type="match status" value="1"/>
</dbReference>
<evidence type="ECO:0000256" key="1">
    <source>
        <dbReference type="ARBA" id="ARBA00004651"/>
    </source>
</evidence>
<name>A0A6I2UWY4_9FIRM</name>
<feature type="transmembrane region" description="Helical" evidence="6">
    <location>
        <begin position="221"/>
        <end position="243"/>
    </location>
</feature>
<evidence type="ECO:0000256" key="5">
    <source>
        <dbReference type="ARBA" id="ARBA00023136"/>
    </source>
</evidence>
<feature type="transmembrane region" description="Helical" evidence="6">
    <location>
        <begin position="188"/>
        <end position="209"/>
    </location>
</feature>
<feature type="transmembrane region" description="Helical" evidence="6">
    <location>
        <begin position="148"/>
        <end position="168"/>
    </location>
</feature>
<feature type="transmembrane region" description="Helical" evidence="6">
    <location>
        <begin position="7"/>
        <end position="27"/>
    </location>
</feature>
<keyword evidence="5 6" id="KW-0472">Membrane</keyword>
<keyword evidence="2" id="KW-1003">Cell membrane</keyword>
<evidence type="ECO:0000256" key="6">
    <source>
        <dbReference type="SAM" id="Phobius"/>
    </source>
</evidence>
<dbReference type="EMBL" id="VUNL01000003">
    <property type="protein sequence ID" value="MSV24171.1"/>
    <property type="molecule type" value="Genomic_DNA"/>
</dbReference>
<feature type="transmembrane region" description="Helical" evidence="6">
    <location>
        <begin position="75"/>
        <end position="98"/>
    </location>
</feature>
<evidence type="ECO:0000313" key="7">
    <source>
        <dbReference type="EMBL" id="MSV24171.1"/>
    </source>
</evidence>